<sequence length="247" mass="28290">MRTATLRSLRDAGFTKLRTCVFPQPFLFNIDEPELHPFVRSHAGRFDLTGFNPSYFVQLESAVDDRHVPYVVRRRSAFANVSWSVANEYEFVDATTESDWERLAGLVVANNPARHLRSIHNFVIPYDAGREWITHASLQAPRPYVATTKVSKWRRASPVVVDECGYEGDLEHCWGDLSGRELVRRCWESPVRGGYATHGETYSHDDDQIWWAKGGRTKVDAPDCIAALHWMIRRGPGRRSRSRCEAL</sequence>
<protein>
    <submittedName>
        <fullName evidence="1">Uncharacterized protein</fullName>
    </submittedName>
</protein>
<dbReference type="OrthoDB" id="127163at2"/>
<keyword evidence="2" id="KW-1185">Reference proteome</keyword>
<comment type="caution">
    <text evidence="1">The sequence shown here is derived from an EMBL/GenBank/DDBJ whole genome shotgun (WGS) entry which is preliminary data.</text>
</comment>
<dbReference type="AlphaFoldDB" id="A0A3N0GHA8"/>
<dbReference type="PANTHER" id="PTHR37836">
    <property type="entry name" value="LMO1036 PROTEIN"/>
    <property type="match status" value="1"/>
</dbReference>
<gene>
    <name evidence="1" type="ORF">EFL26_22000</name>
</gene>
<name>A0A3N0GHA8_9ACTN</name>
<organism evidence="1 2">
    <name type="scientific">Nocardioides pocheonensis</name>
    <dbReference type="NCBI Taxonomy" id="661485"/>
    <lineage>
        <taxon>Bacteria</taxon>
        <taxon>Bacillati</taxon>
        <taxon>Actinomycetota</taxon>
        <taxon>Actinomycetes</taxon>
        <taxon>Propionibacteriales</taxon>
        <taxon>Nocardioidaceae</taxon>
        <taxon>Nocardioides</taxon>
    </lineage>
</organism>
<dbReference type="Proteomes" id="UP000279994">
    <property type="component" value="Unassembled WGS sequence"/>
</dbReference>
<dbReference type="Gene3D" id="3.20.20.80">
    <property type="entry name" value="Glycosidases"/>
    <property type="match status" value="2"/>
</dbReference>
<dbReference type="PANTHER" id="PTHR37836:SF2">
    <property type="entry name" value="DUF4038 DOMAIN-CONTAINING PROTEIN"/>
    <property type="match status" value="1"/>
</dbReference>
<accession>A0A3N0GHA8</accession>
<proteinExistence type="predicted"/>
<reference evidence="1 2" key="1">
    <citation type="submission" date="2018-11" db="EMBL/GenBank/DDBJ databases">
        <authorList>
            <person name="Li F."/>
        </authorList>
    </citation>
    <scope>NUCLEOTIDE SEQUENCE [LARGE SCALE GENOMIC DNA]</scope>
    <source>
        <strain evidence="1 2">Gsoil 818</strain>
    </source>
</reference>
<dbReference type="RefSeq" id="WP_123225055.1">
    <property type="nucleotide sequence ID" value="NZ_RJSF01000047.1"/>
</dbReference>
<dbReference type="EMBL" id="RJSF01000047">
    <property type="protein sequence ID" value="RNM11821.1"/>
    <property type="molecule type" value="Genomic_DNA"/>
</dbReference>
<evidence type="ECO:0000313" key="2">
    <source>
        <dbReference type="Proteomes" id="UP000279994"/>
    </source>
</evidence>
<evidence type="ECO:0000313" key="1">
    <source>
        <dbReference type="EMBL" id="RNM11821.1"/>
    </source>
</evidence>